<dbReference type="InterPro" id="IPR028082">
    <property type="entry name" value="Peripla_BP_I"/>
</dbReference>
<keyword evidence="2" id="KW-0238">DNA-binding</keyword>
<dbReference type="PANTHER" id="PTHR30146:SF24">
    <property type="entry name" value="XYLOSE OPERON REGULATORY PROTEIN"/>
    <property type="match status" value="1"/>
</dbReference>
<dbReference type="Pfam" id="PF12833">
    <property type="entry name" value="HTH_18"/>
    <property type="match status" value="1"/>
</dbReference>
<accession>A0ABW0KS70</accession>
<dbReference type="InterPro" id="IPR046335">
    <property type="entry name" value="LacI/GalR-like_sensor"/>
</dbReference>
<dbReference type="InterPro" id="IPR054031">
    <property type="entry name" value="XylR_PBP1"/>
</dbReference>
<dbReference type="Pfam" id="PF22177">
    <property type="entry name" value="PBP1_XylR"/>
    <property type="match status" value="1"/>
</dbReference>
<evidence type="ECO:0000256" key="2">
    <source>
        <dbReference type="ARBA" id="ARBA00023125"/>
    </source>
</evidence>
<keyword evidence="3" id="KW-0804">Transcription</keyword>
<dbReference type="SMART" id="SM00342">
    <property type="entry name" value="HTH_ARAC"/>
    <property type="match status" value="1"/>
</dbReference>
<dbReference type="Pfam" id="PF13377">
    <property type="entry name" value="Peripla_BP_3"/>
    <property type="match status" value="1"/>
</dbReference>
<name>A0ABW0KS70_9BACT</name>
<protein>
    <submittedName>
        <fullName evidence="5">Substrate-binding domain-containing protein</fullName>
    </submittedName>
</protein>
<comment type="caution">
    <text evidence="5">The sequence shown here is derived from an EMBL/GenBank/DDBJ whole genome shotgun (WGS) entry which is preliminary data.</text>
</comment>
<dbReference type="SUPFAM" id="SSF46689">
    <property type="entry name" value="Homeodomain-like"/>
    <property type="match status" value="2"/>
</dbReference>
<dbReference type="InterPro" id="IPR018060">
    <property type="entry name" value="HTH_AraC"/>
</dbReference>
<dbReference type="PANTHER" id="PTHR30146">
    <property type="entry name" value="LACI-RELATED TRANSCRIPTIONAL REPRESSOR"/>
    <property type="match status" value="1"/>
</dbReference>
<evidence type="ECO:0000259" key="4">
    <source>
        <dbReference type="PROSITE" id="PS01124"/>
    </source>
</evidence>
<evidence type="ECO:0000313" key="5">
    <source>
        <dbReference type="EMBL" id="MFC5455582.1"/>
    </source>
</evidence>
<feature type="domain" description="HTH araC/xylS-type" evidence="4">
    <location>
        <begin position="289"/>
        <end position="387"/>
    </location>
</feature>
<dbReference type="EMBL" id="JBHSMQ010000004">
    <property type="protein sequence ID" value="MFC5455582.1"/>
    <property type="molecule type" value="Genomic_DNA"/>
</dbReference>
<proteinExistence type="predicted"/>
<dbReference type="Proteomes" id="UP001596052">
    <property type="component" value="Unassembled WGS sequence"/>
</dbReference>
<dbReference type="CDD" id="cd01543">
    <property type="entry name" value="PBP1_XylR"/>
    <property type="match status" value="1"/>
</dbReference>
<dbReference type="SUPFAM" id="SSF53822">
    <property type="entry name" value="Periplasmic binding protein-like I"/>
    <property type="match status" value="1"/>
</dbReference>
<evidence type="ECO:0000313" key="6">
    <source>
        <dbReference type="Proteomes" id="UP001596052"/>
    </source>
</evidence>
<evidence type="ECO:0000256" key="1">
    <source>
        <dbReference type="ARBA" id="ARBA00023015"/>
    </source>
</evidence>
<dbReference type="InterPro" id="IPR009057">
    <property type="entry name" value="Homeodomain-like_sf"/>
</dbReference>
<dbReference type="PROSITE" id="PS01124">
    <property type="entry name" value="HTH_ARAC_FAMILY_2"/>
    <property type="match status" value="1"/>
</dbReference>
<dbReference type="Gene3D" id="1.10.10.60">
    <property type="entry name" value="Homeodomain-like"/>
    <property type="match status" value="1"/>
</dbReference>
<keyword evidence="1" id="KW-0805">Transcription regulation</keyword>
<sequence>MPQAPRTNPARIPQVAVLVDTSRSYGRDIVRGVRRYVAEHGPWSLYLEPRDLHSRFPDWLKDWPGDGILSRTVDAALLRQLKATKLPVIELRTTVLPHSFPFVGMDNSIVGTRVAEHLRNRGFQRFACYLDTSEAFFEERCTFFVKTLRAQGFDCSVFKSSRRLRWDAHQQALSEWLVSLEKPVGVFAVNDQLGFWLLDAARRAGIAVPEEVAVVGAENDTMLCDTASPPLSSVRLRGQAAGYEAARLLDAWMKKQRIPKPGENHLLPPGDIVVRQSSDIVAVEDPRIAAALRFIRQHATEQIDVARVARETALSRSVLERRMKAFIGRSPGEEINRIRFAAVEKLLVETDLTLDAIAARCGFTHPQYMAEAFRKRAGMTPGEFRKKKSLL</sequence>
<organism evidence="5 6">
    <name type="scientific">Prosthecobacter fluviatilis</name>
    <dbReference type="NCBI Taxonomy" id="445931"/>
    <lineage>
        <taxon>Bacteria</taxon>
        <taxon>Pseudomonadati</taxon>
        <taxon>Verrucomicrobiota</taxon>
        <taxon>Verrucomicrobiia</taxon>
        <taxon>Verrucomicrobiales</taxon>
        <taxon>Verrucomicrobiaceae</taxon>
        <taxon>Prosthecobacter</taxon>
    </lineage>
</organism>
<keyword evidence="6" id="KW-1185">Reference proteome</keyword>
<evidence type="ECO:0000256" key="3">
    <source>
        <dbReference type="ARBA" id="ARBA00023163"/>
    </source>
</evidence>
<reference evidence="6" key="1">
    <citation type="journal article" date="2019" name="Int. J. Syst. Evol. Microbiol.">
        <title>The Global Catalogue of Microorganisms (GCM) 10K type strain sequencing project: providing services to taxonomists for standard genome sequencing and annotation.</title>
        <authorList>
            <consortium name="The Broad Institute Genomics Platform"/>
            <consortium name="The Broad Institute Genome Sequencing Center for Infectious Disease"/>
            <person name="Wu L."/>
            <person name="Ma J."/>
        </authorList>
    </citation>
    <scope>NUCLEOTIDE SEQUENCE [LARGE SCALE GENOMIC DNA]</scope>
    <source>
        <strain evidence="6">CGMCC 4.1469</strain>
    </source>
</reference>
<dbReference type="Gene3D" id="3.40.50.2300">
    <property type="match status" value="2"/>
</dbReference>
<gene>
    <name evidence="5" type="ORF">ACFQDI_12000</name>
</gene>
<dbReference type="RefSeq" id="WP_377166809.1">
    <property type="nucleotide sequence ID" value="NZ_JBHSMQ010000004.1"/>
</dbReference>